<feature type="non-terminal residue" evidence="3">
    <location>
        <position position="1"/>
    </location>
</feature>
<proteinExistence type="predicted"/>
<dbReference type="InterPro" id="IPR001900">
    <property type="entry name" value="RNase_II/R"/>
</dbReference>
<dbReference type="PANTHER" id="PTHR23355:SF9">
    <property type="entry name" value="DIS3-LIKE EXONUCLEASE 2"/>
    <property type="match status" value="1"/>
</dbReference>
<dbReference type="Pfam" id="PF00773">
    <property type="entry name" value="RNB"/>
    <property type="match status" value="2"/>
</dbReference>
<dbReference type="GO" id="GO:0000932">
    <property type="term" value="C:P-body"/>
    <property type="evidence" value="ECO:0007669"/>
    <property type="project" value="TreeGrafter"/>
</dbReference>
<organism evidence="3 4">
    <name type="scientific">Olpidium bornovanus</name>
    <dbReference type="NCBI Taxonomy" id="278681"/>
    <lineage>
        <taxon>Eukaryota</taxon>
        <taxon>Fungi</taxon>
        <taxon>Fungi incertae sedis</taxon>
        <taxon>Olpidiomycota</taxon>
        <taxon>Olpidiomycotina</taxon>
        <taxon>Olpidiomycetes</taxon>
        <taxon>Olpidiales</taxon>
        <taxon>Olpidiaceae</taxon>
        <taxon>Olpidium</taxon>
    </lineage>
</organism>
<dbReference type="OrthoDB" id="372421at2759"/>
<dbReference type="SMART" id="SM00955">
    <property type="entry name" value="RNB"/>
    <property type="match status" value="1"/>
</dbReference>
<feature type="region of interest" description="Disordered" evidence="1">
    <location>
        <begin position="467"/>
        <end position="492"/>
    </location>
</feature>
<dbReference type="InterPro" id="IPR012340">
    <property type="entry name" value="NA-bd_OB-fold"/>
</dbReference>
<reference evidence="3 4" key="1">
    <citation type="journal article" name="Sci. Rep.">
        <title>Genome-scale phylogenetic analyses confirm Olpidium as the closest living zoosporic fungus to the non-flagellated, terrestrial fungi.</title>
        <authorList>
            <person name="Chang Y."/>
            <person name="Rochon D."/>
            <person name="Sekimoto S."/>
            <person name="Wang Y."/>
            <person name="Chovatia M."/>
            <person name="Sandor L."/>
            <person name="Salamov A."/>
            <person name="Grigoriev I.V."/>
            <person name="Stajich J.E."/>
            <person name="Spatafora J.W."/>
        </authorList>
    </citation>
    <scope>NUCLEOTIDE SEQUENCE [LARGE SCALE GENOMIC DNA]</scope>
    <source>
        <strain evidence="3">S191</strain>
    </source>
</reference>
<evidence type="ECO:0000313" key="4">
    <source>
        <dbReference type="Proteomes" id="UP000673691"/>
    </source>
</evidence>
<dbReference type="AlphaFoldDB" id="A0A8H7ZRS6"/>
<feature type="domain" description="RNB" evidence="2">
    <location>
        <begin position="53"/>
        <end position="407"/>
    </location>
</feature>
<evidence type="ECO:0000313" key="3">
    <source>
        <dbReference type="EMBL" id="KAG5458336.1"/>
    </source>
</evidence>
<name>A0A8H7ZRS6_9FUNG</name>
<evidence type="ECO:0000256" key="1">
    <source>
        <dbReference type="SAM" id="MobiDB-lite"/>
    </source>
</evidence>
<protein>
    <recommendedName>
        <fullName evidence="2">RNB domain-containing protein</fullName>
    </recommendedName>
</protein>
<feature type="region of interest" description="Disordered" evidence="1">
    <location>
        <begin position="508"/>
        <end position="540"/>
    </location>
</feature>
<dbReference type="InterPro" id="IPR050180">
    <property type="entry name" value="RNR_Ribonuclease"/>
</dbReference>
<accession>A0A8H7ZRS6</accession>
<dbReference type="SUPFAM" id="SSF50249">
    <property type="entry name" value="Nucleic acid-binding proteins"/>
    <property type="match status" value="1"/>
</dbReference>
<dbReference type="GO" id="GO:0006402">
    <property type="term" value="P:mRNA catabolic process"/>
    <property type="evidence" value="ECO:0007669"/>
    <property type="project" value="TreeGrafter"/>
</dbReference>
<sequence>DLGEFGIVEVETEAILVNNGVSDEPFLDHVLESLPLAVRTGTWSIPDVEISARRDLRGERVFSIDPLSARDLDDALHIKELENGNFEVGVHIADVTYFVLPGSKVDEEAAPLTSMIFRVGIPMLPPALCENLCSLNPGQDKLCFSVVWEMDSTGNILNEWIGRTVIRYVENVKHLIPNCLAFASCRSVCKLAYEHAQKIIEGGHLEGCGIDFFNAVATDIETDLQALHKISQELRARRFKSGALSMGSVKLTFDLDEDGQPAHCAVYKQKEANRLIEEVWRRFMLLANMKVAEKISAAFTDQALLRQHGIPSERRMNDLAKAAAKLGFELDVSSAGALNKSIETIEELHGSDMAQVVRTLCIRPMLRARYFCAGVTNMKNFGHYALNVPLYTHFTSPIRRLRSPEKAALHAAQKRRVAAGEALQPAEGRGADRAGREFAAVLVPVPASPGARGRACRRRRGRFSGAGRLVRRPSPWIRDRGSHPPRGRRPAETALRIYWTPHGRTVDANLANLDDGEGRASRSGDEPQETEPPADNHESNLCAAGRENLAGLNVHTIRPLSRVKVRLAAHFDRSPPTIEVTYIREADAPPISAR</sequence>
<keyword evidence="4" id="KW-1185">Reference proteome</keyword>
<dbReference type="EMBL" id="JAEFCI010008637">
    <property type="protein sequence ID" value="KAG5458336.1"/>
    <property type="molecule type" value="Genomic_DNA"/>
</dbReference>
<evidence type="ECO:0000259" key="2">
    <source>
        <dbReference type="SMART" id="SM00955"/>
    </source>
</evidence>
<gene>
    <name evidence="3" type="ORF">BJ554DRAFT_1450</name>
</gene>
<feature type="compositionally biased region" description="Basic and acidic residues" evidence="1">
    <location>
        <begin position="516"/>
        <end position="525"/>
    </location>
</feature>
<dbReference type="GO" id="GO:0003723">
    <property type="term" value="F:RNA binding"/>
    <property type="evidence" value="ECO:0007669"/>
    <property type="project" value="InterPro"/>
</dbReference>
<dbReference type="Proteomes" id="UP000673691">
    <property type="component" value="Unassembled WGS sequence"/>
</dbReference>
<dbReference type="PANTHER" id="PTHR23355">
    <property type="entry name" value="RIBONUCLEASE"/>
    <property type="match status" value="1"/>
</dbReference>
<dbReference type="GO" id="GO:0000175">
    <property type="term" value="F:3'-5'-RNA exonuclease activity"/>
    <property type="evidence" value="ECO:0007669"/>
    <property type="project" value="TreeGrafter"/>
</dbReference>
<comment type="caution">
    <text evidence="3">The sequence shown here is derived from an EMBL/GenBank/DDBJ whole genome shotgun (WGS) entry which is preliminary data.</text>
</comment>